<organism evidence="3 4">
    <name type="scientific">Ulvibacterium marinum</name>
    <dbReference type="NCBI Taxonomy" id="2419782"/>
    <lineage>
        <taxon>Bacteria</taxon>
        <taxon>Pseudomonadati</taxon>
        <taxon>Bacteroidota</taxon>
        <taxon>Flavobacteriia</taxon>
        <taxon>Flavobacteriales</taxon>
        <taxon>Flavobacteriaceae</taxon>
        <taxon>Ulvibacterium</taxon>
    </lineage>
</organism>
<keyword evidence="1" id="KW-1133">Transmembrane helix</keyword>
<dbReference type="InterPro" id="IPR051781">
    <property type="entry name" value="Metallo-dep_Hydrolase"/>
</dbReference>
<feature type="domain" description="Amidohydrolase-related" evidence="2">
    <location>
        <begin position="104"/>
        <end position="433"/>
    </location>
</feature>
<evidence type="ECO:0000256" key="1">
    <source>
        <dbReference type="SAM" id="Phobius"/>
    </source>
</evidence>
<keyword evidence="1" id="KW-0472">Membrane</keyword>
<evidence type="ECO:0000313" key="3">
    <source>
        <dbReference type="EMBL" id="RKN81612.1"/>
    </source>
</evidence>
<dbReference type="OrthoDB" id="9797498at2"/>
<gene>
    <name evidence="3" type="ORF">D7Z94_11945</name>
</gene>
<reference evidence="3 4" key="1">
    <citation type="submission" date="2018-10" db="EMBL/GenBank/DDBJ databases">
        <title>Ulvibacterium marinum gen. nov., sp. nov., a novel marine bacterium of the family Flavobacteriaceae, isolated from a culture of the green alga Ulva prolifera.</title>
        <authorList>
            <person name="Zhang Z."/>
        </authorList>
    </citation>
    <scope>NUCLEOTIDE SEQUENCE [LARGE SCALE GENOMIC DNA]</scope>
    <source>
        <strain evidence="3 4">CCMM003</strain>
    </source>
</reference>
<accession>A0A3B0C6W8</accession>
<sequence length="478" mass="53808">MKKILRFTKKLLKFLVITLFMLLLFLIAIVLISSKDYGNPESVIGQENEALALTHVNIISMDQGREVLEKHKTLLIDKGIITGMIPDSVSIPSGYSIKNLNGKYVMPGLIDMHTHIFDRSDLAMYLGYGVTTVRNMMGFPMHLRWREQVNDGLYPGATLITASPTINSGANTGPFHKNINTPQEGTEAVSAYKDKGYDFIKIYDGLNRQQFESIMQEANHLDMDVAGHPPHAIDLNVLLQYPITSFEHIEEVIQGMMDYELDTVMGRKIAKELKQNDAKVTVTLSPFHHIYKTTVEGEAFMNSIPKIPINPFIEFIGKKQLSQWIDSNEGTYKWHVDKYRCMKDLVRIFNEEEVTLLLGTDTGPNLTAPGLTLHEEIALLHENGLKPYAILQSGTIEAAKALGMENEIGSITKGKKSQLLILNDNPLTHLDAMRNPYGMINNTLWYNEGDIDDLRKMGGDKSGILMTLGRFLDHMLKK</sequence>
<comment type="caution">
    <text evidence="3">The sequence shown here is derived from an EMBL/GenBank/DDBJ whole genome shotgun (WGS) entry which is preliminary data.</text>
</comment>
<dbReference type="SUPFAM" id="SSF51338">
    <property type="entry name" value="Composite domain of metallo-dependent hydrolases"/>
    <property type="match status" value="1"/>
</dbReference>
<dbReference type="Pfam" id="PF01979">
    <property type="entry name" value="Amidohydro_1"/>
    <property type="match status" value="1"/>
</dbReference>
<keyword evidence="4" id="KW-1185">Reference proteome</keyword>
<dbReference type="GO" id="GO:0016810">
    <property type="term" value="F:hydrolase activity, acting on carbon-nitrogen (but not peptide) bonds"/>
    <property type="evidence" value="ECO:0007669"/>
    <property type="project" value="InterPro"/>
</dbReference>
<dbReference type="InterPro" id="IPR006680">
    <property type="entry name" value="Amidohydro-rel"/>
</dbReference>
<dbReference type="Proteomes" id="UP000276603">
    <property type="component" value="Unassembled WGS sequence"/>
</dbReference>
<protein>
    <recommendedName>
        <fullName evidence="2">Amidohydrolase-related domain-containing protein</fullName>
    </recommendedName>
</protein>
<name>A0A3B0C6W8_9FLAO</name>
<keyword evidence="1" id="KW-0812">Transmembrane</keyword>
<dbReference type="PANTHER" id="PTHR43135:SF3">
    <property type="entry name" value="ALPHA-D-RIBOSE 1-METHYLPHOSPHONATE 5-TRIPHOSPHATE DIPHOSPHATASE"/>
    <property type="match status" value="1"/>
</dbReference>
<dbReference type="Gene3D" id="3.40.50.10910">
    <property type="entry name" value="Amidohydrolase"/>
    <property type="match status" value="1"/>
</dbReference>
<evidence type="ECO:0000313" key="4">
    <source>
        <dbReference type="Proteomes" id="UP000276603"/>
    </source>
</evidence>
<evidence type="ECO:0000259" key="2">
    <source>
        <dbReference type="Pfam" id="PF01979"/>
    </source>
</evidence>
<proteinExistence type="predicted"/>
<feature type="transmembrane region" description="Helical" evidence="1">
    <location>
        <begin position="12"/>
        <end position="32"/>
    </location>
</feature>
<dbReference type="RefSeq" id="WP_120711767.1">
    <property type="nucleotide sequence ID" value="NZ_RBCJ01000002.1"/>
</dbReference>
<dbReference type="InterPro" id="IPR011059">
    <property type="entry name" value="Metal-dep_hydrolase_composite"/>
</dbReference>
<dbReference type="Gene3D" id="2.30.40.10">
    <property type="entry name" value="Urease, subunit C, domain 1"/>
    <property type="match status" value="1"/>
</dbReference>
<dbReference type="Gene3D" id="3.30.110.90">
    <property type="entry name" value="Amidohydrolase"/>
    <property type="match status" value="1"/>
</dbReference>
<dbReference type="AlphaFoldDB" id="A0A3B0C6W8"/>
<dbReference type="InterPro" id="IPR032466">
    <property type="entry name" value="Metal_Hydrolase"/>
</dbReference>
<dbReference type="EMBL" id="RBCJ01000002">
    <property type="protein sequence ID" value="RKN81612.1"/>
    <property type="molecule type" value="Genomic_DNA"/>
</dbReference>
<dbReference type="SUPFAM" id="SSF51556">
    <property type="entry name" value="Metallo-dependent hydrolases"/>
    <property type="match status" value="1"/>
</dbReference>
<dbReference type="PANTHER" id="PTHR43135">
    <property type="entry name" value="ALPHA-D-RIBOSE 1-METHYLPHOSPHONATE 5-TRIPHOSPHATE DIPHOSPHATASE"/>
    <property type="match status" value="1"/>
</dbReference>
<dbReference type="Gene3D" id="1.20.58.520">
    <property type="entry name" value="Amidohydrolase"/>
    <property type="match status" value="1"/>
</dbReference>